<comment type="caution">
    <text evidence="2">The sequence shown here is derived from an EMBL/GenBank/DDBJ whole genome shotgun (WGS) entry which is preliminary data.</text>
</comment>
<feature type="region of interest" description="Disordered" evidence="1">
    <location>
        <begin position="1"/>
        <end position="44"/>
    </location>
</feature>
<evidence type="ECO:0000313" key="2">
    <source>
        <dbReference type="EMBL" id="CAK0905282.1"/>
    </source>
</evidence>
<feature type="non-terminal residue" evidence="2">
    <location>
        <position position="1"/>
    </location>
</feature>
<name>A0ABN9Y2E1_9DINO</name>
<sequence>SLCANWPRPRSPTDPHDGSACSEGTGDSLVMPLAWEDQGPPPQRFAATRRTTWSWPATSRSAPSSWPRCPGGTMSWLSSHETVAIIAIVDRPGETAAFEAAASVAGWRFERCLTHELSVDGFVGPGGRDAALVRACRDLGGYRIVVYEMKRVP</sequence>
<gene>
    <name evidence="2" type="ORF">PCOR1329_LOCUS81030</name>
</gene>
<evidence type="ECO:0000256" key="1">
    <source>
        <dbReference type="SAM" id="MobiDB-lite"/>
    </source>
</evidence>
<accession>A0ABN9Y2E1</accession>
<dbReference type="Proteomes" id="UP001189429">
    <property type="component" value="Unassembled WGS sequence"/>
</dbReference>
<proteinExistence type="predicted"/>
<organism evidence="2 3">
    <name type="scientific">Prorocentrum cordatum</name>
    <dbReference type="NCBI Taxonomy" id="2364126"/>
    <lineage>
        <taxon>Eukaryota</taxon>
        <taxon>Sar</taxon>
        <taxon>Alveolata</taxon>
        <taxon>Dinophyceae</taxon>
        <taxon>Prorocentrales</taxon>
        <taxon>Prorocentraceae</taxon>
        <taxon>Prorocentrum</taxon>
    </lineage>
</organism>
<protein>
    <submittedName>
        <fullName evidence="2">Uncharacterized protein</fullName>
    </submittedName>
</protein>
<dbReference type="EMBL" id="CAUYUJ010021530">
    <property type="protein sequence ID" value="CAK0905282.1"/>
    <property type="molecule type" value="Genomic_DNA"/>
</dbReference>
<keyword evidence="3" id="KW-1185">Reference proteome</keyword>
<evidence type="ECO:0000313" key="3">
    <source>
        <dbReference type="Proteomes" id="UP001189429"/>
    </source>
</evidence>
<reference evidence="2" key="1">
    <citation type="submission" date="2023-10" db="EMBL/GenBank/DDBJ databases">
        <authorList>
            <person name="Chen Y."/>
            <person name="Shah S."/>
            <person name="Dougan E. K."/>
            <person name="Thang M."/>
            <person name="Chan C."/>
        </authorList>
    </citation>
    <scope>NUCLEOTIDE SEQUENCE [LARGE SCALE GENOMIC DNA]</scope>
</reference>